<sequence>MPPITRRAAKALKQNCIQSTRSSNSAWGENDLRQCISNYYNVNPKFVKFQNDYSVYHLLEEVFVNQDATGDFSSGFENDPRTSAEEQDMETTARCAQEKKRSDYADEDTDVEVAGAKDEKGKKSKGKRKSGDCSSGSPMSIASGSVTNRYLRALDTIESLVSRKKCSSMSVSVSSPTKHRSGRDRSKKSDYDVSMEQLWGLENVAYVTKMAAAETLNDPQELAI</sequence>
<feature type="region of interest" description="Disordered" evidence="1">
    <location>
        <begin position="165"/>
        <end position="192"/>
    </location>
</feature>
<reference evidence="2" key="1">
    <citation type="journal article" date="2025" name="Foods">
        <title>Unveiling the Microbial Signatures of Arabica Coffee Cherries: Insights into Ripeness Specific Diversity, Functional Traits, and Implications for Quality and Safety.</title>
        <authorList>
            <consortium name="RefSeq"/>
            <person name="Tenea G.N."/>
            <person name="Cifuentes V."/>
            <person name="Reyes P."/>
            <person name="Cevallos-Vallejos M."/>
        </authorList>
    </citation>
    <scope>NUCLEOTIDE SEQUENCE [LARGE SCALE GENOMIC DNA]</scope>
</reference>
<name>A0ABM4U7N6_COFAR</name>
<protein>
    <submittedName>
        <fullName evidence="3">Uncharacterized protein isoform X1</fullName>
    </submittedName>
</protein>
<evidence type="ECO:0000256" key="1">
    <source>
        <dbReference type="SAM" id="MobiDB-lite"/>
    </source>
</evidence>
<reference evidence="3" key="2">
    <citation type="submission" date="2025-08" db="UniProtKB">
        <authorList>
            <consortium name="RefSeq"/>
        </authorList>
    </citation>
    <scope>IDENTIFICATION</scope>
    <source>
        <tissue evidence="3">Leaves</tissue>
    </source>
</reference>
<dbReference type="RefSeq" id="XP_071903286.1">
    <property type="nucleotide sequence ID" value="XM_072047185.1"/>
</dbReference>
<feature type="region of interest" description="Disordered" evidence="1">
    <location>
        <begin position="72"/>
        <end position="140"/>
    </location>
</feature>
<accession>A0ABM4U7N6</accession>
<evidence type="ECO:0000313" key="2">
    <source>
        <dbReference type="Proteomes" id="UP001652660"/>
    </source>
</evidence>
<dbReference type="GeneID" id="113730743"/>
<proteinExistence type="predicted"/>
<evidence type="ECO:0000313" key="3">
    <source>
        <dbReference type="RefSeq" id="XP_071903286.1"/>
    </source>
</evidence>
<gene>
    <name evidence="3" type="primary">LOC113730743</name>
</gene>
<organism evidence="2 3">
    <name type="scientific">Coffea arabica</name>
    <name type="common">Arabian coffee</name>
    <dbReference type="NCBI Taxonomy" id="13443"/>
    <lineage>
        <taxon>Eukaryota</taxon>
        <taxon>Viridiplantae</taxon>
        <taxon>Streptophyta</taxon>
        <taxon>Embryophyta</taxon>
        <taxon>Tracheophyta</taxon>
        <taxon>Spermatophyta</taxon>
        <taxon>Magnoliopsida</taxon>
        <taxon>eudicotyledons</taxon>
        <taxon>Gunneridae</taxon>
        <taxon>Pentapetalae</taxon>
        <taxon>asterids</taxon>
        <taxon>lamiids</taxon>
        <taxon>Gentianales</taxon>
        <taxon>Rubiaceae</taxon>
        <taxon>Ixoroideae</taxon>
        <taxon>Gardenieae complex</taxon>
        <taxon>Bertiereae - Coffeeae clade</taxon>
        <taxon>Coffeeae</taxon>
        <taxon>Coffea</taxon>
    </lineage>
</organism>
<dbReference type="Proteomes" id="UP001652660">
    <property type="component" value="Chromosome 1c"/>
</dbReference>
<keyword evidence="2" id="KW-1185">Reference proteome</keyword>
<feature type="compositionally biased region" description="Low complexity" evidence="1">
    <location>
        <begin position="167"/>
        <end position="176"/>
    </location>
</feature>